<dbReference type="RefSeq" id="WP_311621436.1">
    <property type="nucleotide sequence ID" value="NZ_JAVREV010000031.1"/>
</dbReference>
<dbReference type="InterPro" id="IPR002182">
    <property type="entry name" value="NB-ARC"/>
</dbReference>
<feature type="domain" description="NB-ARC" evidence="2">
    <location>
        <begin position="91"/>
        <end position="239"/>
    </location>
</feature>
<dbReference type="Proteomes" id="UP001183615">
    <property type="component" value="Unassembled WGS sequence"/>
</dbReference>
<dbReference type="PANTHER" id="PTHR47691:SF3">
    <property type="entry name" value="HTH-TYPE TRANSCRIPTIONAL REGULATOR RV0890C-RELATED"/>
    <property type="match status" value="1"/>
</dbReference>
<dbReference type="InterPro" id="IPR019734">
    <property type="entry name" value="TPR_rpt"/>
</dbReference>
<protein>
    <submittedName>
        <fullName evidence="3">Tetratricopeptide repeat protein</fullName>
    </submittedName>
</protein>
<feature type="region of interest" description="Disordered" evidence="1">
    <location>
        <begin position="1"/>
        <end position="26"/>
    </location>
</feature>
<dbReference type="PRINTS" id="PR00364">
    <property type="entry name" value="DISEASERSIST"/>
</dbReference>
<dbReference type="Gene3D" id="1.25.40.10">
    <property type="entry name" value="Tetratricopeptide repeat domain"/>
    <property type="match status" value="2"/>
</dbReference>
<dbReference type="InterPro" id="IPR011990">
    <property type="entry name" value="TPR-like_helical_dom_sf"/>
</dbReference>
<evidence type="ECO:0000313" key="4">
    <source>
        <dbReference type="Proteomes" id="UP001183615"/>
    </source>
</evidence>
<organism evidence="3 4">
    <name type="scientific">Streptomyces johnsoniae</name>
    <dbReference type="NCBI Taxonomy" id="3075532"/>
    <lineage>
        <taxon>Bacteria</taxon>
        <taxon>Bacillati</taxon>
        <taxon>Actinomycetota</taxon>
        <taxon>Actinomycetes</taxon>
        <taxon>Kitasatosporales</taxon>
        <taxon>Streptomycetaceae</taxon>
        <taxon>Streptomyces</taxon>
    </lineage>
</organism>
<dbReference type="Pfam" id="PF00931">
    <property type="entry name" value="NB-ARC"/>
    <property type="match status" value="1"/>
</dbReference>
<comment type="caution">
    <text evidence="3">The sequence shown here is derived from an EMBL/GenBank/DDBJ whole genome shotgun (WGS) entry which is preliminary data.</text>
</comment>
<dbReference type="Pfam" id="PF13424">
    <property type="entry name" value="TPR_12"/>
    <property type="match status" value="2"/>
</dbReference>
<gene>
    <name evidence="3" type="ORF">RM779_32725</name>
</gene>
<proteinExistence type="predicted"/>
<reference evidence="4" key="1">
    <citation type="submission" date="2023-07" db="EMBL/GenBank/DDBJ databases">
        <title>30 novel species of actinomycetes from the DSMZ collection.</title>
        <authorList>
            <person name="Nouioui I."/>
        </authorList>
    </citation>
    <scope>NUCLEOTIDE SEQUENCE [LARGE SCALE GENOMIC DNA]</scope>
    <source>
        <strain evidence="4">DSM 41886</strain>
    </source>
</reference>
<dbReference type="Gene3D" id="3.40.50.300">
    <property type="entry name" value="P-loop containing nucleotide triphosphate hydrolases"/>
    <property type="match status" value="1"/>
</dbReference>
<dbReference type="SMART" id="SM00028">
    <property type="entry name" value="TPR"/>
    <property type="match status" value="7"/>
</dbReference>
<name>A0ABU2SED3_9ACTN</name>
<dbReference type="PANTHER" id="PTHR47691">
    <property type="entry name" value="REGULATOR-RELATED"/>
    <property type="match status" value="1"/>
</dbReference>
<dbReference type="SUPFAM" id="SSF48452">
    <property type="entry name" value="TPR-like"/>
    <property type="match status" value="2"/>
</dbReference>
<evidence type="ECO:0000313" key="3">
    <source>
        <dbReference type="EMBL" id="MDT0447324.1"/>
    </source>
</evidence>
<dbReference type="InterPro" id="IPR027417">
    <property type="entry name" value="P-loop_NTPase"/>
</dbReference>
<sequence>MAESQSCQDQEAECDPPGGIRNELPGLAGNVVQTGQVSGGVHFHASAFAPRVRPAQLPSPVAGFVNRVAELRSLDTLAGAESSAHRSAAAMRIIAVVGTAGAGKTSLAVSWAHRIKDRFPDGQLYVNLHGYDPVPPVAAGEVLGRFLRALDVPVEQIPVGEEPRAELFRSVTAGRRVLLLLDNAATAASIRPLLPGSAHCLVAVTSRTRMSGLVAREGAHRVSVETLSQDESIRLMRTVMAAYRPEDDEAELAELARLCAGLPLALRIVAERAAGRPHMALRDLIAELRDESGLWDALSATGGSDDDEADAVRTVFGWSYRALAPQVARCFRLLGLHPGPDFRVEAAAALLRATPVRARRHLDTLAGAHLLEECGHDRYQFHDLLRAFAAEQARREEPAEARHAALGRVLGWYVHSAAAAARAGSNSYTLPVTLESLDDGVVPAAFADGKAAIAWYETERDNLIAAVSTASATGMERIAWQLPAVLTMIIADRELAGTWLPAQQVALASARRAGDRYGEAVTLDNLGIAYRHLYQLAEATEHFDAALIAFGELGDSFGRVRAANGLGVTHMLAHRTDEAAICFEQALEGAHELNEPVYVGAFTRNLGWAHLERDDLDRAETLLERSADLLADEGEQLEWAEALTLLAAVHRRLRRYALAEETAERALALSGEADGTLFQALALLELGRVALARRRGSEALDLLQQTAVLFQRVGRSDLQASAWDATGETYLFLGRTEDAVAFHRQAAAAFRSKDDSWSLALSLAHLATALTRQGTAHEAREHRSEALRLLATFTGQAAEARRAEVAAAAQAAGDPGP</sequence>
<dbReference type="EMBL" id="JAVREV010000031">
    <property type="protein sequence ID" value="MDT0447324.1"/>
    <property type="molecule type" value="Genomic_DNA"/>
</dbReference>
<keyword evidence="4" id="KW-1185">Reference proteome</keyword>
<accession>A0ABU2SED3</accession>
<evidence type="ECO:0000256" key="1">
    <source>
        <dbReference type="SAM" id="MobiDB-lite"/>
    </source>
</evidence>
<dbReference type="SUPFAM" id="SSF52540">
    <property type="entry name" value="P-loop containing nucleoside triphosphate hydrolases"/>
    <property type="match status" value="1"/>
</dbReference>
<evidence type="ECO:0000259" key="2">
    <source>
        <dbReference type="Pfam" id="PF00931"/>
    </source>
</evidence>